<evidence type="ECO:0000256" key="7">
    <source>
        <dbReference type="SAM" id="Coils"/>
    </source>
</evidence>
<feature type="compositionally biased region" description="Acidic residues" evidence="8">
    <location>
        <begin position="481"/>
        <end position="496"/>
    </location>
</feature>
<dbReference type="OrthoDB" id="416222at2759"/>
<feature type="repeat" description="ANK" evidence="4">
    <location>
        <begin position="176"/>
        <end position="208"/>
    </location>
</feature>
<feature type="compositionally biased region" description="Low complexity" evidence="8">
    <location>
        <begin position="879"/>
        <end position="891"/>
    </location>
</feature>
<dbReference type="SUPFAM" id="SSF50729">
    <property type="entry name" value="PH domain-like"/>
    <property type="match status" value="1"/>
</dbReference>
<evidence type="ECO:0000256" key="2">
    <source>
        <dbReference type="ARBA" id="ARBA00023055"/>
    </source>
</evidence>
<dbReference type="GO" id="GO:0005886">
    <property type="term" value="C:plasma membrane"/>
    <property type="evidence" value="ECO:0007669"/>
    <property type="project" value="TreeGrafter"/>
</dbReference>
<dbReference type="Gene3D" id="2.30.29.30">
    <property type="entry name" value="Pleckstrin-homology domain (PH domain)/Phosphotyrosine-binding domain (PTB)"/>
    <property type="match status" value="1"/>
</dbReference>
<protein>
    <recommendedName>
        <fullName evidence="6">Oxysterol-binding protein</fullName>
    </recommendedName>
</protein>
<evidence type="ECO:0000256" key="8">
    <source>
        <dbReference type="SAM" id="MobiDB-lite"/>
    </source>
</evidence>
<dbReference type="InterPro" id="IPR036770">
    <property type="entry name" value="Ankyrin_rpt-contain_sf"/>
</dbReference>
<dbReference type="Gene3D" id="1.25.40.20">
    <property type="entry name" value="Ankyrin repeat-containing domain"/>
    <property type="match status" value="2"/>
</dbReference>
<feature type="coiled-coil region" evidence="7">
    <location>
        <begin position="984"/>
        <end position="1011"/>
    </location>
</feature>
<dbReference type="FunFam" id="3.30.70.3490:FF:000015">
    <property type="entry name" value="Oxysterol-binding protein"/>
    <property type="match status" value="1"/>
</dbReference>
<feature type="compositionally biased region" description="Polar residues" evidence="8">
    <location>
        <begin position="549"/>
        <end position="567"/>
    </location>
</feature>
<dbReference type="PROSITE" id="PS01013">
    <property type="entry name" value="OSBP"/>
    <property type="match status" value="1"/>
</dbReference>
<dbReference type="Gene3D" id="3.30.70.3490">
    <property type="match status" value="1"/>
</dbReference>
<evidence type="ECO:0000313" key="10">
    <source>
        <dbReference type="EMBL" id="CAH1773644.1"/>
    </source>
</evidence>
<evidence type="ECO:0000256" key="3">
    <source>
        <dbReference type="ARBA" id="ARBA00023121"/>
    </source>
</evidence>
<feature type="region of interest" description="Disordered" evidence="8">
    <location>
        <begin position="869"/>
        <end position="909"/>
    </location>
</feature>
<dbReference type="Pfam" id="PF12796">
    <property type="entry name" value="Ank_2"/>
    <property type="match status" value="2"/>
</dbReference>
<keyword evidence="3" id="KW-0446">Lipid-binding</keyword>
<dbReference type="PROSITE" id="PS50088">
    <property type="entry name" value="ANK_REPEAT"/>
    <property type="match status" value="3"/>
</dbReference>
<dbReference type="SUPFAM" id="SSF48403">
    <property type="entry name" value="Ankyrin repeat"/>
    <property type="match status" value="1"/>
</dbReference>
<sequence>MIELGNKPQKGDLLHAGNAQLVEALLKESKEGRIGLDINCKGTSKSNHGWTPLLLASYFGHKEVVQLLLEYGADVDIANDVGDTPLHRAAYTGRVEVVMLLLANDADVTIINAEGQRAKHIAKTTDIKELIEAAEQYECRKREVEFLAAARDGDTEKLQQMLKDGNGPSINCVDKFGNSALHCAAYRDRKEVAVLLFQNGINPKLTNAKGQTALMMCKSTSMRCVLDVRPIQTLLKEVCRFEGTLLKKARLRLKYVWVVLDRGVMSSFKTRADATTGSNRKGFKYLDDAKVMVRADDPREIRINFSDDTHHVFLVDPTDSQACHITKQKWLNALQEHISFSTYYTRKGSVNNDEELDDLMPLGSLQDALQTSQAHQQLLERQVAMVTSLVNNMSDERNHKGNANQVRQKLPQIVESSRDMCTSLHHCLTLFTQQEELRKLQLKQEMEKSRVLQDALHALATEHHELEKSVSEKRAPARYDTDDDEFYDCDEDEDSVELQVPEKETRTGSYGSLPDKDFYMADDNTLKSDKSEMDLSSIDANSKRDTDNALDNTTGDNATNAVQNPSAISQTTAKSADFYIGNGKMDNGHNKSVIIGNRRIKTWNCRTNLPVEMFSRNEFSVWSILKQCIGRELSKITMPVIFNEPLSFLQRITEYLEYATLLQYASHTDDPVQRLEYVSAFAASASASNWDRVGKPFNPLLGETYELTREDLGFKIVCEQVSHHPPISAFHVESPFYKFSGSIHPKLKFWGKTVECVPKGVITLQLLKYNETYTWSNINCSIHNIIVGKLWIEHHGVMEIQNHSNGMKSVLNFKQGGWFGKDLHKIEGFIYDKDKNKLKALYGKWVESLISCEVKEYENALQNAPTKHIPVPKLKLSRPRSNPSNSNNGSGEFKDCQQGESRLSLNDSDIDDDIPSIGSTFDLQIPGQSLLWQADPRPPSSEKYYSFTLFAMMLNELTSDIRQHLPHTDSRLRPDIRLLEDGNIDLAAEEKVRLEEKQRAARKERKRLKEEWTPRWFENRIHPQTGKEDWFFTDKYWDRNDDNLPDIF</sequence>
<feature type="repeat" description="ANK" evidence="4">
    <location>
        <begin position="48"/>
        <end position="80"/>
    </location>
</feature>
<dbReference type="Gene3D" id="2.40.160.120">
    <property type="match status" value="1"/>
</dbReference>
<dbReference type="GO" id="GO:0005829">
    <property type="term" value="C:cytosol"/>
    <property type="evidence" value="ECO:0007669"/>
    <property type="project" value="TreeGrafter"/>
</dbReference>
<dbReference type="PANTHER" id="PTHR10972:SF209">
    <property type="entry name" value="OXYSTEROL-BINDING PROTEIN"/>
    <property type="match status" value="1"/>
</dbReference>
<reference evidence="10" key="1">
    <citation type="submission" date="2022-03" db="EMBL/GenBank/DDBJ databases">
        <authorList>
            <person name="Martin C."/>
        </authorList>
    </citation>
    <scope>NUCLEOTIDE SEQUENCE</scope>
</reference>
<dbReference type="PROSITE" id="PS50297">
    <property type="entry name" value="ANK_REP_REGION"/>
    <property type="match status" value="2"/>
</dbReference>
<evidence type="ECO:0000256" key="6">
    <source>
        <dbReference type="RuleBase" id="RU003845"/>
    </source>
</evidence>
<dbReference type="InterPro" id="IPR037239">
    <property type="entry name" value="OSBP_sf"/>
</dbReference>
<keyword evidence="1 6" id="KW-0813">Transport</keyword>
<feature type="region of interest" description="Disordered" evidence="8">
    <location>
        <begin position="463"/>
        <end position="516"/>
    </location>
</feature>
<dbReference type="PANTHER" id="PTHR10972">
    <property type="entry name" value="OXYSTEROL-BINDING PROTEIN-RELATED"/>
    <property type="match status" value="1"/>
</dbReference>
<organism evidence="10 11">
    <name type="scientific">Owenia fusiformis</name>
    <name type="common">Polychaete worm</name>
    <dbReference type="NCBI Taxonomy" id="6347"/>
    <lineage>
        <taxon>Eukaryota</taxon>
        <taxon>Metazoa</taxon>
        <taxon>Spiralia</taxon>
        <taxon>Lophotrochozoa</taxon>
        <taxon>Annelida</taxon>
        <taxon>Polychaeta</taxon>
        <taxon>Sedentaria</taxon>
        <taxon>Canalipalpata</taxon>
        <taxon>Sabellida</taxon>
        <taxon>Oweniida</taxon>
        <taxon>Oweniidae</taxon>
        <taxon>Owenia</taxon>
    </lineage>
</organism>
<dbReference type="InterPro" id="IPR000648">
    <property type="entry name" value="Oxysterol-bd"/>
</dbReference>
<proteinExistence type="inferred from homology"/>
<comment type="caution">
    <text evidence="10">The sequence shown here is derived from an EMBL/GenBank/DDBJ whole genome shotgun (WGS) entry which is preliminary data.</text>
</comment>
<keyword evidence="11" id="KW-1185">Reference proteome</keyword>
<dbReference type="FunFam" id="2.40.160.120:FF:000005">
    <property type="entry name" value="Oxysterol-binding protein"/>
    <property type="match status" value="1"/>
</dbReference>
<accession>A0A8S4MY45</accession>
<evidence type="ECO:0000256" key="4">
    <source>
        <dbReference type="PROSITE-ProRule" id="PRU00023"/>
    </source>
</evidence>
<dbReference type="PROSITE" id="PS50003">
    <property type="entry name" value="PH_DOMAIN"/>
    <property type="match status" value="1"/>
</dbReference>
<dbReference type="SMART" id="SM00248">
    <property type="entry name" value="ANK"/>
    <property type="match status" value="4"/>
</dbReference>
<comment type="similarity">
    <text evidence="5">Belongs to the OSBP family.</text>
</comment>
<dbReference type="EMBL" id="CAIIXF020000001">
    <property type="protein sequence ID" value="CAH1773644.1"/>
    <property type="molecule type" value="Genomic_DNA"/>
</dbReference>
<feature type="repeat" description="ANK" evidence="4">
    <location>
        <begin position="81"/>
        <end position="113"/>
    </location>
</feature>
<dbReference type="SUPFAM" id="SSF144000">
    <property type="entry name" value="Oxysterol-binding protein-like"/>
    <property type="match status" value="1"/>
</dbReference>
<dbReference type="Pfam" id="PF01237">
    <property type="entry name" value="Oxysterol_BP"/>
    <property type="match status" value="1"/>
</dbReference>
<dbReference type="InterPro" id="IPR018494">
    <property type="entry name" value="Oxysterol-bd_CS"/>
</dbReference>
<keyword evidence="7" id="KW-0175">Coiled coil</keyword>
<evidence type="ECO:0000313" key="11">
    <source>
        <dbReference type="Proteomes" id="UP000749559"/>
    </source>
</evidence>
<feature type="region of interest" description="Disordered" evidence="8">
    <location>
        <begin position="530"/>
        <end position="567"/>
    </location>
</feature>
<keyword evidence="4" id="KW-0040">ANK repeat</keyword>
<dbReference type="Proteomes" id="UP000749559">
    <property type="component" value="Unassembled WGS sequence"/>
</dbReference>
<feature type="compositionally biased region" description="Basic and acidic residues" evidence="8">
    <location>
        <begin position="463"/>
        <end position="480"/>
    </location>
</feature>
<evidence type="ECO:0000256" key="1">
    <source>
        <dbReference type="ARBA" id="ARBA00022448"/>
    </source>
</evidence>
<dbReference type="AlphaFoldDB" id="A0A8S4MY45"/>
<dbReference type="InterPro" id="IPR002110">
    <property type="entry name" value="Ankyrin_rpt"/>
</dbReference>
<dbReference type="InterPro" id="IPR001849">
    <property type="entry name" value="PH_domain"/>
</dbReference>
<keyword evidence="2 6" id="KW-0445">Lipid transport</keyword>
<dbReference type="InterPro" id="IPR011993">
    <property type="entry name" value="PH-like_dom_sf"/>
</dbReference>
<evidence type="ECO:0000259" key="9">
    <source>
        <dbReference type="PROSITE" id="PS50003"/>
    </source>
</evidence>
<gene>
    <name evidence="10" type="ORF">OFUS_LOCUS1216</name>
</gene>
<dbReference type="GO" id="GO:0032934">
    <property type="term" value="F:sterol binding"/>
    <property type="evidence" value="ECO:0007669"/>
    <property type="project" value="TreeGrafter"/>
</dbReference>
<feature type="domain" description="PH" evidence="9">
    <location>
        <begin position="238"/>
        <end position="339"/>
    </location>
</feature>
<name>A0A8S4MY45_OWEFU</name>
<dbReference type="SMART" id="SM00233">
    <property type="entry name" value="PH"/>
    <property type="match status" value="1"/>
</dbReference>
<dbReference type="GO" id="GO:0006869">
    <property type="term" value="P:lipid transport"/>
    <property type="evidence" value="ECO:0007669"/>
    <property type="project" value="UniProtKB-KW"/>
</dbReference>
<dbReference type="GO" id="GO:0097038">
    <property type="term" value="C:perinuclear endoplasmic reticulum"/>
    <property type="evidence" value="ECO:0007669"/>
    <property type="project" value="TreeGrafter"/>
</dbReference>
<evidence type="ECO:0000256" key="5">
    <source>
        <dbReference type="RuleBase" id="RU003844"/>
    </source>
</evidence>